<dbReference type="Pfam" id="PF03914">
    <property type="entry name" value="CBF"/>
    <property type="match status" value="1"/>
</dbReference>
<feature type="domain" description="CCAAT-binding factor" evidence="7">
    <location>
        <begin position="552"/>
        <end position="705"/>
    </location>
</feature>
<organism evidence="9 10">
    <name type="scientific">Spirodela intermedia</name>
    <name type="common">Intermediate duckweed</name>
    <dbReference type="NCBI Taxonomy" id="51605"/>
    <lineage>
        <taxon>Eukaryota</taxon>
        <taxon>Viridiplantae</taxon>
        <taxon>Streptophyta</taxon>
        <taxon>Embryophyta</taxon>
        <taxon>Tracheophyta</taxon>
        <taxon>Spermatophyta</taxon>
        <taxon>Magnoliopsida</taxon>
        <taxon>Liliopsida</taxon>
        <taxon>Araceae</taxon>
        <taxon>Lemnoideae</taxon>
        <taxon>Spirodela</taxon>
    </lineage>
</organism>
<evidence type="ECO:0000256" key="5">
    <source>
        <dbReference type="PIRNR" id="PIRNR028977"/>
    </source>
</evidence>
<feature type="domain" description="Nucleolar complex-associated protein 3 N-terminal" evidence="8">
    <location>
        <begin position="191"/>
        <end position="282"/>
    </location>
</feature>
<keyword evidence="10" id="KW-1185">Reference proteome</keyword>
<evidence type="ECO:0000256" key="3">
    <source>
        <dbReference type="ARBA" id="ARBA00023054"/>
    </source>
</evidence>
<dbReference type="PANTHER" id="PTHR14428">
    <property type="entry name" value="NUCLEOLAR COMPLEX PROTEIN 3"/>
    <property type="match status" value="1"/>
</dbReference>
<protein>
    <submittedName>
        <fullName evidence="9">Uncharacterized protein</fullName>
    </submittedName>
</protein>
<keyword evidence="4" id="KW-0539">Nucleus</keyword>
<evidence type="ECO:0000259" key="7">
    <source>
        <dbReference type="Pfam" id="PF03914"/>
    </source>
</evidence>
<evidence type="ECO:0000313" key="9">
    <source>
        <dbReference type="EMBL" id="CAA7394170.1"/>
    </source>
</evidence>
<dbReference type="GO" id="GO:0006270">
    <property type="term" value="P:DNA replication initiation"/>
    <property type="evidence" value="ECO:0007669"/>
    <property type="project" value="TreeGrafter"/>
</dbReference>
<dbReference type="InterPro" id="IPR016903">
    <property type="entry name" value="Nucleolar_cplx-assoc_3"/>
</dbReference>
<evidence type="ECO:0000313" key="10">
    <source>
        <dbReference type="Proteomes" id="UP000663760"/>
    </source>
</evidence>
<evidence type="ECO:0000259" key="8">
    <source>
        <dbReference type="Pfam" id="PF07540"/>
    </source>
</evidence>
<reference evidence="9" key="1">
    <citation type="submission" date="2020-02" db="EMBL/GenBank/DDBJ databases">
        <authorList>
            <person name="Scholz U."/>
            <person name="Mascher M."/>
            <person name="Fiebig A."/>
        </authorList>
    </citation>
    <scope>NUCLEOTIDE SEQUENCE</scope>
</reference>
<dbReference type="InterPro" id="IPR016024">
    <property type="entry name" value="ARM-type_fold"/>
</dbReference>
<evidence type="ECO:0000256" key="1">
    <source>
        <dbReference type="ARBA" id="ARBA00004604"/>
    </source>
</evidence>
<dbReference type="OrthoDB" id="10263597at2759"/>
<dbReference type="PANTHER" id="PTHR14428:SF5">
    <property type="entry name" value="NUCLEOLAR COMPLEX PROTEIN 3 HOMOLOG"/>
    <property type="match status" value="1"/>
</dbReference>
<dbReference type="Proteomes" id="UP000663760">
    <property type="component" value="Chromosome 4"/>
</dbReference>
<accession>A0A7I8K905</accession>
<name>A0A7I8K905_SPIIN</name>
<gene>
    <name evidence="9" type="ORF">SI8410_04004831</name>
</gene>
<dbReference type="PIRSF" id="PIRSF028977">
    <property type="entry name" value="Nucleolar_complex_p3"/>
    <property type="match status" value="1"/>
</dbReference>
<dbReference type="GO" id="GO:0005730">
    <property type="term" value="C:nucleolus"/>
    <property type="evidence" value="ECO:0007669"/>
    <property type="project" value="UniProtKB-SubCell"/>
</dbReference>
<feature type="region of interest" description="Disordered" evidence="6">
    <location>
        <begin position="395"/>
        <end position="432"/>
    </location>
</feature>
<comment type="similarity">
    <text evidence="2 5">Belongs to the CBF/MAK21 family.</text>
</comment>
<proteinExistence type="inferred from homology"/>
<dbReference type="InterPro" id="IPR005612">
    <property type="entry name" value="CCAAT-binding_factor"/>
</dbReference>
<keyword evidence="3" id="KW-0175">Coiled coil</keyword>
<dbReference type="InterPro" id="IPR011501">
    <property type="entry name" value="Noc3_N"/>
</dbReference>
<evidence type="ECO:0000256" key="6">
    <source>
        <dbReference type="SAM" id="MobiDB-lite"/>
    </source>
</evidence>
<dbReference type="AlphaFoldDB" id="A0A7I8K905"/>
<dbReference type="GO" id="GO:0003682">
    <property type="term" value="F:chromatin binding"/>
    <property type="evidence" value="ECO:0007669"/>
    <property type="project" value="TreeGrafter"/>
</dbReference>
<feature type="region of interest" description="Disordered" evidence="6">
    <location>
        <begin position="743"/>
        <end position="771"/>
    </location>
</feature>
<dbReference type="SUPFAM" id="SSF48371">
    <property type="entry name" value="ARM repeat"/>
    <property type="match status" value="1"/>
</dbReference>
<dbReference type="Pfam" id="PF07540">
    <property type="entry name" value="NOC3p"/>
    <property type="match status" value="1"/>
</dbReference>
<evidence type="ECO:0000256" key="2">
    <source>
        <dbReference type="ARBA" id="ARBA00007797"/>
    </source>
</evidence>
<comment type="subcellular location">
    <subcellularLocation>
        <location evidence="1 5">Nucleus</location>
        <location evidence="1 5">Nucleolus</location>
    </subcellularLocation>
</comment>
<evidence type="ECO:0000256" key="4">
    <source>
        <dbReference type="ARBA" id="ARBA00023242"/>
    </source>
</evidence>
<dbReference type="EMBL" id="LR746267">
    <property type="protein sequence ID" value="CAA7394170.1"/>
    <property type="molecule type" value="Genomic_DNA"/>
</dbReference>
<sequence length="841" mass="94267">MGKKKKVILPPSLPPEVREEEIEVSDEDLEFVRGNKDFASFLTRLDTKSIDRHVTRVADQKEDDLEKLYEKRNKKLSLQKPADDNLLEIDPVDALPVKTLDGQLYYRAAETKSEKPKEEEEAETAAVNKADGDDKGFVKLTKAERRGKLKKMKKEAKRQAEESVDEAPANLHAAVLAKVEEDLSVEEVFVKKKNKLAEIGISLLEDPESNIKSLKDLLQFCNDKDHKVVKLGLLSLLAVFKDIIPGYRIRLPTEKELEMKVSKTIRKMRFYESTLLHAYKQYLLRLMTLEKEPSFKVVAVRCMCNLLDAVPQFNFSGNLLSGVVKNISSSDDVIRKVCCDSVRTLFGNEGKHGGQATLDAVQLISNHVKVNDCQLHPDSVEVFLSLVFDEDLRRSEPKEEEKVKPKKKKQRKNDEKENQLSGNGRKMSKQELVTKTREEVNADLKSASFVPTPEERRKIQTQTLAALFETYFRVLKHTIDPGVTRSNASSFSSDSSASHPLLAPCLKGLGKFSHLIDLDFMGDIMGCLKRLTGLSGGQDSSPGSRLSVSERLQCCIVAFKIMKKNLDALNIDLQEFYAHLYNLLIEYRPDRDQGDVLAGALNIMLCEGKQHDMQRAAAFIKRLATFSLCFGPAEAMSALVTVKQLLLKNSKCRNLLENDSGGGSLSGLVVKYHPEASDPNLSGALSSVLWELSLLAKHYHPAISSTSSWISTMATSLNQVHLPTASPQQAFAELSILRGSFFPPRKSPPSLNRKRKREKAAPPSGYLPENQAAAAAAGGEEAVIEKMEEHFTVVRDIVEAEKMQVELNRVSSWISLYREYKKEVKKKESLIKKKKRKGESL</sequence>